<name>A0A1G9DBB4_9EURY</name>
<evidence type="ECO:0000313" key="2">
    <source>
        <dbReference type="Proteomes" id="UP000198882"/>
    </source>
</evidence>
<dbReference type="OrthoDB" id="169067at2157"/>
<dbReference type="InterPro" id="IPR055755">
    <property type="entry name" value="DUF7331"/>
</dbReference>
<sequence>MVSYDSSDGRRTDAEPPRIPTTIVADIDHDGNVTIYDEHRETAWLSSTFALSLKHVA</sequence>
<keyword evidence="2" id="KW-1185">Reference proteome</keyword>
<gene>
    <name evidence="1" type="ORF">SAMN04515672_3507</name>
</gene>
<accession>A0A1G9DBB4</accession>
<reference evidence="2" key="1">
    <citation type="submission" date="2016-10" db="EMBL/GenBank/DDBJ databases">
        <authorList>
            <person name="Varghese N."/>
            <person name="Submissions S."/>
        </authorList>
    </citation>
    <scope>NUCLEOTIDE SEQUENCE [LARGE SCALE GENOMIC DNA]</scope>
    <source>
        <strain evidence="2">B4,CECT 8067,JCM 17497</strain>
    </source>
</reference>
<dbReference type="AlphaFoldDB" id="A0A1G9DBB4"/>
<organism evidence="1 2">
    <name type="scientific">Natronorubrum texcoconense</name>
    <dbReference type="NCBI Taxonomy" id="1095776"/>
    <lineage>
        <taxon>Archaea</taxon>
        <taxon>Methanobacteriati</taxon>
        <taxon>Methanobacteriota</taxon>
        <taxon>Stenosarchaea group</taxon>
        <taxon>Halobacteria</taxon>
        <taxon>Halobacteriales</taxon>
        <taxon>Natrialbaceae</taxon>
        <taxon>Natronorubrum</taxon>
    </lineage>
</organism>
<evidence type="ECO:0000313" key="1">
    <source>
        <dbReference type="EMBL" id="SDK61218.1"/>
    </source>
</evidence>
<dbReference type="Proteomes" id="UP000198882">
    <property type="component" value="Unassembled WGS sequence"/>
</dbReference>
<protein>
    <submittedName>
        <fullName evidence="1">Uncharacterized protein</fullName>
    </submittedName>
</protein>
<dbReference type="RefSeq" id="WP_175529348.1">
    <property type="nucleotide sequence ID" value="NZ_FNFE01000005.1"/>
</dbReference>
<proteinExistence type="predicted"/>
<dbReference type="EMBL" id="FNFE01000005">
    <property type="protein sequence ID" value="SDK61218.1"/>
    <property type="molecule type" value="Genomic_DNA"/>
</dbReference>
<dbReference type="Pfam" id="PF24018">
    <property type="entry name" value="DUF7331"/>
    <property type="match status" value="1"/>
</dbReference>